<protein>
    <recommendedName>
        <fullName evidence="1">PPM-type phosphatase domain-containing protein</fullName>
    </recommendedName>
</protein>
<dbReference type="Gene3D" id="3.60.40.10">
    <property type="entry name" value="PPM-type phosphatase domain"/>
    <property type="match status" value="1"/>
</dbReference>
<evidence type="ECO:0000313" key="3">
    <source>
        <dbReference type="Proteomes" id="UP000004705"/>
    </source>
</evidence>
<dbReference type="Pfam" id="PF13672">
    <property type="entry name" value="PP2C_2"/>
    <property type="match status" value="1"/>
</dbReference>
<dbReference type="SUPFAM" id="SSF81606">
    <property type="entry name" value="PP2C-like"/>
    <property type="match status" value="1"/>
</dbReference>
<keyword evidence="3" id="KW-1185">Reference proteome</keyword>
<accession>H8GDC8</accession>
<dbReference type="Proteomes" id="UP000004705">
    <property type="component" value="Chromosome"/>
</dbReference>
<organism evidence="2 3">
    <name type="scientific">Saccharomonospora azurea NA-128</name>
    <dbReference type="NCBI Taxonomy" id="882081"/>
    <lineage>
        <taxon>Bacteria</taxon>
        <taxon>Bacillati</taxon>
        <taxon>Actinomycetota</taxon>
        <taxon>Actinomycetes</taxon>
        <taxon>Pseudonocardiales</taxon>
        <taxon>Pseudonocardiaceae</taxon>
        <taxon>Saccharomonospora</taxon>
    </lineage>
</organism>
<dbReference type="InterPro" id="IPR001932">
    <property type="entry name" value="PPM-type_phosphatase-like_dom"/>
</dbReference>
<evidence type="ECO:0000259" key="1">
    <source>
        <dbReference type="Pfam" id="PF13672"/>
    </source>
</evidence>
<name>H8GDC8_9PSEU</name>
<sequence>MSTQVDSRYGRFVPRIDIAERPGVGLDGTPRPTEDRVVVHTDGPDASAGTAVVLDGATETRRGVPSGGWYSRLLAEAIERRLRTDAGEDLDTLLSEAISALAREHDLTPRRAPSSTVAMVRWTNEHVEALVLADSPVVVFTEAGADVVHDDRLDRLRAAGALRTREAVDRLRNSEHGFWVAEAVPEAASHALRRRWPRTAVDAAVLATDGVSAGVDTYGVLDWPGLLRRARAHGAEAVLDTVRQAEIDDSDRVRWPRSKQHDDQALVVIDFQRGQGDFRGDP</sequence>
<dbReference type="OrthoDB" id="3190646at2"/>
<dbReference type="HOGENOM" id="CLU_067299_0_0_11"/>
<dbReference type="EMBL" id="CM001466">
    <property type="protein sequence ID" value="EHY89892.1"/>
    <property type="molecule type" value="Genomic_DNA"/>
</dbReference>
<evidence type="ECO:0000313" key="2">
    <source>
        <dbReference type="EMBL" id="EHY89892.1"/>
    </source>
</evidence>
<feature type="domain" description="PPM-type phosphatase" evidence="1">
    <location>
        <begin position="33"/>
        <end position="218"/>
    </location>
</feature>
<dbReference type="InterPro" id="IPR036457">
    <property type="entry name" value="PPM-type-like_dom_sf"/>
</dbReference>
<gene>
    <name evidence="2" type="ORF">SacazDRAFT_03009</name>
</gene>
<proteinExistence type="predicted"/>
<dbReference type="RefSeq" id="WP_005442935.1">
    <property type="nucleotide sequence ID" value="NZ_CM001466.1"/>
</dbReference>
<reference evidence="2 3" key="1">
    <citation type="journal article" date="2012" name="Stand. Genomic Sci.">
        <title>Genome sequence of the soil bacterium Saccharomonospora azurea type strain (NA-128(T)).</title>
        <authorList>
            <person name="Klenk H.P."/>
            <person name="Held B."/>
            <person name="Lucas S."/>
            <person name="Lapidus A."/>
            <person name="Copeland A."/>
            <person name="Hammon N."/>
            <person name="Pitluck S."/>
            <person name="Goodwin L.A."/>
            <person name="Han C."/>
            <person name="Tapia R."/>
            <person name="Brambilla E.M."/>
            <person name="Potter G."/>
            <person name="Land M."/>
            <person name="Ivanova N."/>
            <person name="Rohde M."/>
            <person name="Goker M."/>
            <person name="Detter J.C."/>
            <person name="Kyrpides N.C."/>
            <person name="Woyke T."/>
        </authorList>
    </citation>
    <scope>NUCLEOTIDE SEQUENCE [LARGE SCALE GENOMIC DNA]</scope>
    <source>
        <strain evidence="2 3">NA-128</strain>
    </source>
</reference>
<dbReference type="AlphaFoldDB" id="H8GDC8"/>